<accession>A0A4Q2KAV8</accession>
<dbReference type="InterPro" id="IPR000835">
    <property type="entry name" value="HTH_MarR-typ"/>
</dbReference>
<evidence type="ECO:0000256" key="3">
    <source>
        <dbReference type="ARBA" id="ARBA00023163"/>
    </source>
</evidence>
<protein>
    <submittedName>
        <fullName evidence="6">MarR family transcriptional regulator</fullName>
    </submittedName>
</protein>
<evidence type="ECO:0000256" key="1">
    <source>
        <dbReference type="ARBA" id="ARBA00023015"/>
    </source>
</evidence>
<keyword evidence="7" id="KW-1185">Reference proteome</keyword>
<reference evidence="6 7" key="1">
    <citation type="journal article" date="2019" name="Gut">
        <title>Antibiotics-induced monodominance of a novel gut bacterial order.</title>
        <authorList>
            <person name="Hildebrand F."/>
            <person name="Moitinho-Silva L."/>
            <person name="Blasche S."/>
            <person name="Jahn M.T."/>
            <person name="Gossmann T.I."/>
            <person name="Heuerta-Cepas J."/>
            <person name="Hercog R."/>
            <person name="Luetge M."/>
            <person name="Bahram M."/>
            <person name="Pryszlak A."/>
            <person name="Alves R.J."/>
            <person name="Waszak S.M."/>
            <person name="Zhu A."/>
            <person name="Ye L."/>
            <person name="Costea P.I."/>
            <person name="Aalvink S."/>
            <person name="Belzer C."/>
            <person name="Forslund S.K."/>
            <person name="Sunagawa S."/>
            <person name="Hentschel U."/>
            <person name="Merten C."/>
            <person name="Patil K.R."/>
            <person name="Benes V."/>
            <person name="Bork P."/>
        </authorList>
    </citation>
    <scope>NUCLEOTIDE SEQUENCE [LARGE SCALE GENOMIC DNA]</scope>
    <source>
        <strain evidence="6 7">HDS1380</strain>
    </source>
</reference>
<keyword evidence="4" id="KW-1133">Transmembrane helix</keyword>
<dbReference type="OrthoDB" id="3231996at2"/>
<dbReference type="AlphaFoldDB" id="A0A4Q2KAV8"/>
<dbReference type="SMART" id="SM00347">
    <property type="entry name" value="HTH_MARR"/>
    <property type="match status" value="1"/>
</dbReference>
<evidence type="ECO:0000259" key="5">
    <source>
        <dbReference type="PROSITE" id="PS50995"/>
    </source>
</evidence>
<dbReference type="EMBL" id="SDOZ01000002">
    <property type="protein sequence ID" value="RXZ61768.1"/>
    <property type="molecule type" value="Genomic_DNA"/>
</dbReference>
<evidence type="ECO:0000313" key="6">
    <source>
        <dbReference type="EMBL" id="RXZ61768.1"/>
    </source>
</evidence>
<feature type="transmembrane region" description="Helical" evidence="4">
    <location>
        <begin position="12"/>
        <end position="29"/>
    </location>
</feature>
<comment type="caution">
    <text evidence="6">The sequence shown here is derived from an EMBL/GenBank/DDBJ whole genome shotgun (WGS) entry which is preliminary data.</text>
</comment>
<dbReference type="GO" id="GO:0003677">
    <property type="term" value="F:DNA binding"/>
    <property type="evidence" value="ECO:0007669"/>
    <property type="project" value="UniProtKB-KW"/>
</dbReference>
<dbReference type="PRINTS" id="PR00598">
    <property type="entry name" value="HTHMARR"/>
</dbReference>
<dbReference type="Proteomes" id="UP000291269">
    <property type="component" value="Unassembled WGS sequence"/>
</dbReference>
<evidence type="ECO:0000256" key="2">
    <source>
        <dbReference type="ARBA" id="ARBA00023125"/>
    </source>
</evidence>
<proteinExistence type="predicted"/>
<dbReference type="PANTHER" id="PTHR42756">
    <property type="entry name" value="TRANSCRIPTIONAL REGULATOR, MARR"/>
    <property type="match status" value="1"/>
</dbReference>
<keyword evidence="1" id="KW-0805">Transcription regulation</keyword>
<dbReference type="PROSITE" id="PS50995">
    <property type="entry name" value="HTH_MARR_2"/>
    <property type="match status" value="1"/>
</dbReference>
<sequence>MRTLSFQSPLIAFRLYFFFAAMSTVFFAFRRNCLTIIRNHIIMHKNNMKSYKKGEPMKDEKDLQYASLNQMYNELDEMYHAVAVAHKISDCALWILYCVRETSAPLTQSEIADAMFINRQSVNSALRKMEEEGYIVLRTKEDNRKNKCILLTEKGERLASVTADLILRNERAAFERFEKGERAAFVALNRRYVDAVKELFKQERGKG</sequence>
<dbReference type="Pfam" id="PF12802">
    <property type="entry name" value="MarR_2"/>
    <property type="match status" value="1"/>
</dbReference>
<evidence type="ECO:0000313" key="7">
    <source>
        <dbReference type="Proteomes" id="UP000291269"/>
    </source>
</evidence>
<name>A0A4Q2KAV8_9FIRM</name>
<keyword evidence="4" id="KW-0472">Membrane</keyword>
<keyword evidence="4" id="KW-0812">Transmembrane</keyword>
<keyword evidence="3" id="KW-0804">Transcription</keyword>
<dbReference type="InterPro" id="IPR023187">
    <property type="entry name" value="Tscrpt_reg_MarR-type_CS"/>
</dbReference>
<dbReference type="GO" id="GO:0003700">
    <property type="term" value="F:DNA-binding transcription factor activity"/>
    <property type="evidence" value="ECO:0007669"/>
    <property type="project" value="InterPro"/>
</dbReference>
<evidence type="ECO:0000256" key="4">
    <source>
        <dbReference type="SAM" id="Phobius"/>
    </source>
</evidence>
<feature type="domain" description="HTH marR-type" evidence="5">
    <location>
        <begin position="61"/>
        <end position="194"/>
    </location>
</feature>
<dbReference type="InterPro" id="IPR036388">
    <property type="entry name" value="WH-like_DNA-bd_sf"/>
</dbReference>
<dbReference type="SUPFAM" id="SSF46785">
    <property type="entry name" value="Winged helix' DNA-binding domain"/>
    <property type="match status" value="1"/>
</dbReference>
<keyword evidence="2" id="KW-0238">DNA-binding</keyword>
<organism evidence="6 7">
    <name type="scientific">Candidatus Borkfalkia ceftriaxoniphila</name>
    <dbReference type="NCBI Taxonomy" id="2508949"/>
    <lineage>
        <taxon>Bacteria</taxon>
        <taxon>Bacillati</taxon>
        <taxon>Bacillota</taxon>
        <taxon>Clostridia</taxon>
        <taxon>Christensenellales</taxon>
        <taxon>Christensenellaceae</taxon>
        <taxon>Candidatus Borkfalkia</taxon>
    </lineage>
</organism>
<dbReference type="PROSITE" id="PS01117">
    <property type="entry name" value="HTH_MARR_1"/>
    <property type="match status" value="1"/>
</dbReference>
<dbReference type="InterPro" id="IPR036390">
    <property type="entry name" value="WH_DNA-bd_sf"/>
</dbReference>
<gene>
    <name evidence="6" type="ORF">ESZ91_05100</name>
</gene>
<dbReference type="PANTHER" id="PTHR42756:SF1">
    <property type="entry name" value="TRANSCRIPTIONAL REPRESSOR OF EMRAB OPERON"/>
    <property type="match status" value="1"/>
</dbReference>
<dbReference type="Gene3D" id="1.10.10.10">
    <property type="entry name" value="Winged helix-like DNA-binding domain superfamily/Winged helix DNA-binding domain"/>
    <property type="match status" value="1"/>
</dbReference>